<organism evidence="1">
    <name type="scientific">marine sediment metagenome</name>
    <dbReference type="NCBI Taxonomy" id="412755"/>
    <lineage>
        <taxon>unclassified sequences</taxon>
        <taxon>metagenomes</taxon>
        <taxon>ecological metagenomes</taxon>
    </lineage>
</organism>
<dbReference type="AlphaFoldDB" id="X1RWI3"/>
<accession>X1RWI3</accession>
<dbReference type="EMBL" id="BARW01009851">
    <property type="protein sequence ID" value="GAI85127.1"/>
    <property type="molecule type" value="Genomic_DNA"/>
</dbReference>
<evidence type="ECO:0000313" key="1">
    <source>
        <dbReference type="EMBL" id="GAI85127.1"/>
    </source>
</evidence>
<proteinExistence type="predicted"/>
<name>X1RWI3_9ZZZZ</name>
<protein>
    <submittedName>
        <fullName evidence="1">Uncharacterized protein</fullName>
    </submittedName>
</protein>
<reference evidence="1" key="1">
    <citation type="journal article" date="2014" name="Front. Microbiol.">
        <title>High frequency of phylogenetically diverse reductive dehalogenase-homologous genes in deep subseafloor sedimentary metagenomes.</title>
        <authorList>
            <person name="Kawai M."/>
            <person name="Futagami T."/>
            <person name="Toyoda A."/>
            <person name="Takaki Y."/>
            <person name="Nishi S."/>
            <person name="Hori S."/>
            <person name="Arai W."/>
            <person name="Tsubouchi T."/>
            <person name="Morono Y."/>
            <person name="Uchiyama I."/>
            <person name="Ito T."/>
            <person name="Fujiyama A."/>
            <person name="Inagaki F."/>
            <person name="Takami H."/>
        </authorList>
    </citation>
    <scope>NUCLEOTIDE SEQUENCE</scope>
    <source>
        <strain evidence="1">Expedition CK06-06</strain>
    </source>
</reference>
<sequence>MPRKLAVVLFALLLIGLSWGTEVTYQGKLTDASGIAVNGDVDFILAIYTNVTGTTLVTVDTTTVTCINGLFTGVFDLTISSSVLSSPSEAAPSANLSVAIALSLITM</sequence>
<feature type="non-terminal residue" evidence="1">
    <location>
        <position position="107"/>
    </location>
</feature>
<gene>
    <name evidence="1" type="ORF">S12H4_19652</name>
</gene>
<comment type="caution">
    <text evidence="1">The sequence shown here is derived from an EMBL/GenBank/DDBJ whole genome shotgun (WGS) entry which is preliminary data.</text>
</comment>